<dbReference type="EnsemblPlants" id="Bo6g083550.1">
    <property type="protein sequence ID" value="Bo6g083550.1"/>
    <property type="gene ID" value="Bo6g083550"/>
</dbReference>
<organism evidence="2 3">
    <name type="scientific">Brassica oleracea var. oleracea</name>
    <dbReference type="NCBI Taxonomy" id="109376"/>
    <lineage>
        <taxon>Eukaryota</taxon>
        <taxon>Viridiplantae</taxon>
        <taxon>Streptophyta</taxon>
        <taxon>Embryophyta</taxon>
        <taxon>Tracheophyta</taxon>
        <taxon>Spermatophyta</taxon>
        <taxon>Magnoliopsida</taxon>
        <taxon>eudicotyledons</taxon>
        <taxon>Gunneridae</taxon>
        <taxon>Pentapetalae</taxon>
        <taxon>rosids</taxon>
        <taxon>malvids</taxon>
        <taxon>Brassicales</taxon>
        <taxon>Brassicaceae</taxon>
        <taxon>Brassiceae</taxon>
        <taxon>Brassica</taxon>
    </lineage>
</organism>
<feature type="chain" id="PRO_5002259140" evidence="1">
    <location>
        <begin position="25"/>
        <end position="77"/>
    </location>
</feature>
<dbReference type="HOGENOM" id="CLU_000680_19_3_1"/>
<protein>
    <submittedName>
        <fullName evidence="2">Uncharacterized protein</fullName>
    </submittedName>
</protein>
<feature type="signal peptide" evidence="1">
    <location>
        <begin position="1"/>
        <end position="24"/>
    </location>
</feature>
<accession>A0A0D3CW90</accession>
<evidence type="ECO:0000313" key="2">
    <source>
        <dbReference type="EnsemblPlants" id="Bo6g083550.1"/>
    </source>
</evidence>
<reference evidence="2 3" key="1">
    <citation type="journal article" date="2014" name="Genome Biol.">
        <title>Transcriptome and methylome profiling reveals relics of genome dominance in the mesopolyploid Brassica oleracea.</title>
        <authorList>
            <person name="Parkin I.A."/>
            <person name="Koh C."/>
            <person name="Tang H."/>
            <person name="Robinson S.J."/>
            <person name="Kagale S."/>
            <person name="Clarke W.E."/>
            <person name="Town C.D."/>
            <person name="Nixon J."/>
            <person name="Krishnakumar V."/>
            <person name="Bidwell S.L."/>
            <person name="Denoeud F."/>
            <person name="Belcram H."/>
            <person name="Links M.G."/>
            <person name="Just J."/>
            <person name="Clarke C."/>
            <person name="Bender T."/>
            <person name="Huebert T."/>
            <person name="Mason A.S."/>
            <person name="Pires J.C."/>
            <person name="Barker G."/>
            <person name="Moore J."/>
            <person name="Walley P.G."/>
            <person name="Manoli S."/>
            <person name="Batley J."/>
            <person name="Edwards D."/>
            <person name="Nelson M.N."/>
            <person name="Wang X."/>
            <person name="Paterson A.H."/>
            <person name="King G."/>
            <person name="Bancroft I."/>
            <person name="Chalhoub B."/>
            <person name="Sharpe A.G."/>
        </authorList>
    </citation>
    <scope>NUCLEOTIDE SEQUENCE</scope>
    <source>
        <strain evidence="2 3">cv. TO1000</strain>
    </source>
</reference>
<proteinExistence type="predicted"/>
<dbReference type="Gramene" id="Bo6g083550.1">
    <property type="protein sequence ID" value="Bo6g083550.1"/>
    <property type="gene ID" value="Bo6g083550"/>
</dbReference>
<dbReference type="eggNOG" id="KOG1075">
    <property type="taxonomic scope" value="Eukaryota"/>
</dbReference>
<dbReference type="AlphaFoldDB" id="A0A0D3CW90"/>
<evidence type="ECO:0000256" key="1">
    <source>
        <dbReference type="SAM" id="SignalP"/>
    </source>
</evidence>
<name>A0A0D3CW90_BRAOL</name>
<keyword evidence="1" id="KW-0732">Signal</keyword>
<reference evidence="2" key="2">
    <citation type="submission" date="2015-03" db="UniProtKB">
        <authorList>
            <consortium name="EnsemblPlants"/>
        </authorList>
    </citation>
    <scope>IDENTIFICATION</scope>
</reference>
<keyword evidence="3" id="KW-1185">Reference proteome</keyword>
<evidence type="ECO:0000313" key="3">
    <source>
        <dbReference type="Proteomes" id="UP000032141"/>
    </source>
</evidence>
<sequence length="77" mass="9412">MILKFKSNLVLRLVLQVTIYYIWRERNDRKHNNSSRPVDHVAKLVDKMARNRIYSTGYTLKPRLQDLMRRWFEANSF</sequence>
<dbReference type="Proteomes" id="UP000032141">
    <property type="component" value="Chromosome C6"/>
</dbReference>